<reference evidence="5 6" key="1">
    <citation type="submission" date="2024-10" db="EMBL/GenBank/DDBJ databases">
        <authorList>
            <person name="Riesco R."/>
        </authorList>
    </citation>
    <scope>NUCLEOTIDE SEQUENCE [LARGE SCALE GENOMIC DNA]</scope>
    <source>
        <strain evidence="4 5">NCIMB 15448</strain>
        <strain evidence="3 6">NCIMB 15450</strain>
    </source>
</reference>
<protein>
    <submittedName>
        <fullName evidence="4">Uncharacterized protein</fullName>
    </submittedName>
</protein>
<keyword evidence="2" id="KW-0472">Membrane</keyword>
<name>A0ABW7KJY8_9NOCA</name>
<dbReference type="EMBL" id="JBIMSN010000094">
    <property type="protein sequence ID" value="MFH5230907.1"/>
    <property type="molecule type" value="Genomic_DNA"/>
</dbReference>
<evidence type="ECO:0000313" key="6">
    <source>
        <dbReference type="Proteomes" id="UP001609219"/>
    </source>
</evidence>
<dbReference type="RefSeq" id="WP_395124349.1">
    <property type="nucleotide sequence ID" value="NZ_JBIMSN010000094.1"/>
</dbReference>
<keyword evidence="2" id="KW-0812">Transmembrane</keyword>
<feature type="compositionally biased region" description="Basic and acidic residues" evidence="1">
    <location>
        <begin position="271"/>
        <end position="290"/>
    </location>
</feature>
<evidence type="ECO:0000313" key="5">
    <source>
        <dbReference type="Proteomes" id="UP001609176"/>
    </source>
</evidence>
<evidence type="ECO:0000256" key="1">
    <source>
        <dbReference type="SAM" id="MobiDB-lite"/>
    </source>
</evidence>
<evidence type="ECO:0000313" key="3">
    <source>
        <dbReference type="EMBL" id="MFH5230907.1"/>
    </source>
</evidence>
<proteinExistence type="predicted"/>
<evidence type="ECO:0000256" key="2">
    <source>
        <dbReference type="SAM" id="Phobius"/>
    </source>
</evidence>
<keyword evidence="2" id="KW-1133">Transmembrane helix</keyword>
<dbReference type="Proteomes" id="UP001609176">
    <property type="component" value="Unassembled WGS sequence"/>
</dbReference>
<keyword evidence="6" id="KW-1185">Reference proteome</keyword>
<feature type="transmembrane region" description="Helical" evidence="2">
    <location>
        <begin position="23"/>
        <end position="47"/>
    </location>
</feature>
<sequence length="323" mass="36219">MLNWLGDVGRWLSERLGAPSADAWAAMAGWTTALIALVTVIVAGKYAKRQVEEAKKAVIEAQAARIEQQQQAQTALAEQARLAQETLDHDAREAQKTREEQSQPNVVIFAESNPAIWQALEVVVKNFGTTPAYNIRIEFDTKPQVSPTAEAGSTITDLWLPTEIPILAPWQEWRALWDYAPKRFRHPELADRHEATVKYTDANNQTHTTTGVLDWNVLRGVDRLVINTIHDVAKLIKKQNEVLSSIAGAVARFGNEDTGVWVYSTDAAEERQRRVDATVERRRQRDELRRQLLPRDTASPPIPPTSDQTEESHSTEPPAAQPE</sequence>
<evidence type="ECO:0000313" key="4">
    <source>
        <dbReference type="EMBL" id="MFH5242365.1"/>
    </source>
</evidence>
<organism evidence="4 5">
    <name type="scientific">Antrihabitans spumae</name>
    <dbReference type="NCBI Taxonomy" id="3373370"/>
    <lineage>
        <taxon>Bacteria</taxon>
        <taxon>Bacillati</taxon>
        <taxon>Actinomycetota</taxon>
        <taxon>Actinomycetes</taxon>
        <taxon>Mycobacteriales</taxon>
        <taxon>Nocardiaceae</taxon>
        <taxon>Antrihabitans</taxon>
    </lineage>
</organism>
<gene>
    <name evidence="4" type="ORF">ACHIPV_10780</name>
    <name evidence="3" type="ORF">ACHIRB_20410</name>
</gene>
<accession>A0ABW7KJY8</accession>
<dbReference type="Proteomes" id="UP001609219">
    <property type="component" value="Unassembled WGS sequence"/>
</dbReference>
<feature type="region of interest" description="Disordered" evidence="1">
    <location>
        <begin position="271"/>
        <end position="323"/>
    </location>
</feature>
<comment type="caution">
    <text evidence="4">The sequence shown here is derived from an EMBL/GenBank/DDBJ whole genome shotgun (WGS) entry which is preliminary data.</text>
</comment>
<dbReference type="EMBL" id="JBIMSP010000013">
    <property type="protein sequence ID" value="MFH5242365.1"/>
    <property type="molecule type" value="Genomic_DNA"/>
</dbReference>